<evidence type="ECO:0000313" key="3">
    <source>
        <dbReference type="Proteomes" id="UP001165378"/>
    </source>
</evidence>
<accession>A0AA41PV80</accession>
<evidence type="ECO:0000259" key="1">
    <source>
        <dbReference type="Pfam" id="PF24837"/>
    </source>
</evidence>
<dbReference type="AlphaFoldDB" id="A0AA41PV80"/>
<gene>
    <name evidence="2" type="ORF">LZ495_03720</name>
</gene>
<dbReference type="RefSeq" id="WP_235050373.1">
    <property type="nucleotide sequence ID" value="NZ_JAKFHA010000001.1"/>
</dbReference>
<organism evidence="2 3">
    <name type="scientific">Yinghuangia soli</name>
    <dbReference type="NCBI Taxonomy" id="2908204"/>
    <lineage>
        <taxon>Bacteria</taxon>
        <taxon>Bacillati</taxon>
        <taxon>Actinomycetota</taxon>
        <taxon>Actinomycetes</taxon>
        <taxon>Kitasatosporales</taxon>
        <taxon>Streptomycetaceae</taxon>
        <taxon>Yinghuangia</taxon>
    </lineage>
</organism>
<sequence length="204" mass="21396">MSQTGTTTPALPRRRPRITRTARTSIATGAAGVLLALAFVPVTAAQAAAPVGVLRTSVPAAAPMTGCNEPVPAATYLTNIRTGRHPSFDRIVLDFSGRVPAYGSTGGPDQLVYCGSGQTVPLTGTKYTQIESTDAAAHDESGNPTYTGPRLVYTPHLAKVTGFAVTCDFEGHLNVGFATKSGVREIRTTTLTNPSRIVIDVRWA</sequence>
<dbReference type="Pfam" id="PF24837">
    <property type="entry name" value="AMIN-like"/>
    <property type="match status" value="1"/>
</dbReference>
<dbReference type="EMBL" id="JAKFHA010000001">
    <property type="protein sequence ID" value="MCF2526331.1"/>
    <property type="molecule type" value="Genomic_DNA"/>
</dbReference>
<evidence type="ECO:0000313" key="2">
    <source>
        <dbReference type="EMBL" id="MCF2526331.1"/>
    </source>
</evidence>
<dbReference type="InterPro" id="IPR056303">
    <property type="entry name" value="AMIN-like"/>
</dbReference>
<protein>
    <recommendedName>
        <fullName evidence="1">AMIN-like domain-containing protein</fullName>
    </recommendedName>
</protein>
<reference evidence="2" key="1">
    <citation type="submission" date="2022-01" db="EMBL/GenBank/DDBJ databases">
        <title>Genome-Based Taxonomic Classification of the Phylum Actinobacteria.</title>
        <authorList>
            <person name="Gao Y."/>
        </authorList>
    </citation>
    <scope>NUCLEOTIDE SEQUENCE</scope>
    <source>
        <strain evidence="2">KLBMP 8922</strain>
    </source>
</reference>
<feature type="domain" description="AMIN-like" evidence="1">
    <location>
        <begin position="76"/>
        <end position="202"/>
    </location>
</feature>
<name>A0AA41PV80_9ACTN</name>
<proteinExistence type="predicted"/>
<comment type="caution">
    <text evidence="2">The sequence shown here is derived from an EMBL/GenBank/DDBJ whole genome shotgun (WGS) entry which is preliminary data.</text>
</comment>
<keyword evidence="3" id="KW-1185">Reference proteome</keyword>
<dbReference type="Proteomes" id="UP001165378">
    <property type="component" value="Unassembled WGS sequence"/>
</dbReference>